<dbReference type="OrthoDB" id="5291305at2"/>
<dbReference type="InterPro" id="IPR002826">
    <property type="entry name" value="MptE-like"/>
</dbReference>
<feature type="domain" description="Glycosyltransferase Maf N-terminal" evidence="2">
    <location>
        <begin position="45"/>
        <end position="125"/>
    </location>
</feature>
<feature type="domain" description="6-hydroxymethylpterin diphosphokinase MptE-like" evidence="1">
    <location>
        <begin position="202"/>
        <end position="381"/>
    </location>
</feature>
<dbReference type="EMBL" id="FMUS01000019">
    <property type="protein sequence ID" value="SCY86791.1"/>
    <property type="molecule type" value="Genomic_DNA"/>
</dbReference>
<proteinExistence type="predicted"/>
<reference evidence="3 4" key="1">
    <citation type="submission" date="2016-10" db="EMBL/GenBank/DDBJ databases">
        <authorList>
            <person name="de Groot N.N."/>
        </authorList>
    </citation>
    <scope>NUCLEOTIDE SEQUENCE [LARGE SCALE GENOMIC DNA]</scope>
    <source>
        <strain evidence="3 4">DSM 18978</strain>
    </source>
</reference>
<organism evidence="3 4">
    <name type="scientific">Alkaliphilus peptidifermentans DSM 18978</name>
    <dbReference type="NCBI Taxonomy" id="1120976"/>
    <lineage>
        <taxon>Bacteria</taxon>
        <taxon>Bacillati</taxon>
        <taxon>Bacillota</taxon>
        <taxon>Clostridia</taxon>
        <taxon>Peptostreptococcales</taxon>
        <taxon>Natronincolaceae</taxon>
        <taxon>Alkaliphilus</taxon>
    </lineage>
</organism>
<dbReference type="AlphaFoldDB" id="A0A1G5JFV1"/>
<evidence type="ECO:0000259" key="2">
    <source>
        <dbReference type="Pfam" id="PF20157"/>
    </source>
</evidence>
<dbReference type="Pfam" id="PF20157">
    <property type="entry name" value="Maf_flag10_N"/>
    <property type="match status" value="1"/>
</dbReference>
<dbReference type="InterPro" id="IPR045376">
    <property type="entry name" value="Maf_N"/>
</dbReference>
<dbReference type="STRING" id="1120976.SAMN03080606_02807"/>
<gene>
    <name evidence="3" type="ORF">SAMN03080606_02807</name>
</gene>
<name>A0A1G5JFV1_9FIRM</name>
<accession>A0A1G5JFV1</accession>
<sequence>MLINNIKLISNFFKTEFKIKEPVNSNIRIELTKSNDKTIIVKSEENQSFLHSKYDPVNEAQTIINQYSDKLTKDSHVIFYGLGLGYHIEYFLQNYSNISFSIYEPNPDIFYHYLSNFNISNLINKNFKRLAIEESHEHMVSFIDAIISELDKNIVIIELPSYKRVFKDEYENFANLFNKKIKYKRNGIHTNAAFQKLWIINSMINFPHVLNTPNILLESEDNFKGKTALLVAAGPSLNDEIENIRYIKANKLAYIFSVGSAINTLIHHEIAPDFSCTYDPGTSNKKVFEKVVEKGISDIPLIFGSSVGFETIKDYPGPMYHFITNQDTVASYFLALRDNDGKEIDLIEDAASIAIITLQLLYKLGFSKVVLVGQNLAYRNDAYYSDAVSYGESMNLSEKNQKDAFTVKDVYGNDVYTYSAFYAMKIELEKYIKRYQDQIEVINTTKGGADIKGTTFIPLENHIETDLKNSIDIMSTLTKKHNYDLDIIKNKLMILREDFNKVNSLVFQLQNIVEKISKLTTDNNLKQIENMYVKLDEKFYALKENKFFLHYILPMNRLNFELAVKEISGIRYDNNRINKAQKIVKNYNNLIGLFKQDIKLVDPIFAEMVICIDENIKELNTGEK</sequence>
<keyword evidence="4" id="KW-1185">Reference proteome</keyword>
<dbReference type="PANTHER" id="PTHR41786:SF1">
    <property type="entry name" value="6-HYDROXYMETHYLPTERIN DIPHOSPHOKINASE MPTE-LIKE DOMAIN-CONTAINING PROTEIN"/>
    <property type="match status" value="1"/>
</dbReference>
<evidence type="ECO:0000313" key="4">
    <source>
        <dbReference type="Proteomes" id="UP000198636"/>
    </source>
</evidence>
<dbReference type="PANTHER" id="PTHR41786">
    <property type="entry name" value="MOTILITY ACCESSORY FACTOR MAF"/>
    <property type="match status" value="1"/>
</dbReference>
<evidence type="ECO:0000313" key="3">
    <source>
        <dbReference type="EMBL" id="SCY86791.1"/>
    </source>
</evidence>
<protein>
    <submittedName>
        <fullName evidence="3">Uncharacterized conserved protein</fullName>
    </submittedName>
</protein>
<evidence type="ECO:0000259" key="1">
    <source>
        <dbReference type="Pfam" id="PF01973"/>
    </source>
</evidence>
<dbReference type="Proteomes" id="UP000198636">
    <property type="component" value="Unassembled WGS sequence"/>
</dbReference>
<dbReference type="Pfam" id="PF01973">
    <property type="entry name" value="MptE-like"/>
    <property type="match status" value="1"/>
</dbReference>
<dbReference type="RefSeq" id="WP_091544635.1">
    <property type="nucleotide sequence ID" value="NZ_FMUS01000019.1"/>
</dbReference>